<organism evidence="1 2">
    <name type="scientific">Caerostris darwini</name>
    <dbReference type="NCBI Taxonomy" id="1538125"/>
    <lineage>
        <taxon>Eukaryota</taxon>
        <taxon>Metazoa</taxon>
        <taxon>Ecdysozoa</taxon>
        <taxon>Arthropoda</taxon>
        <taxon>Chelicerata</taxon>
        <taxon>Arachnida</taxon>
        <taxon>Araneae</taxon>
        <taxon>Araneomorphae</taxon>
        <taxon>Entelegynae</taxon>
        <taxon>Araneoidea</taxon>
        <taxon>Araneidae</taxon>
        <taxon>Caerostris</taxon>
    </lineage>
</organism>
<sequence>MKERRQQITASTLNDILQAPNERMHNCIKSRSQAPRRPITQKLFSSLLFHSSPNIPPPISFSPLSTLSPLPTSANSSSAILISSYYMAPPKGSTTNQCENESLTPCWGVLIMN</sequence>
<gene>
    <name evidence="1" type="ORF">CDAR_559701</name>
</gene>
<evidence type="ECO:0000313" key="2">
    <source>
        <dbReference type="Proteomes" id="UP001054837"/>
    </source>
</evidence>
<proteinExistence type="predicted"/>
<reference evidence="1 2" key="1">
    <citation type="submission" date="2021-06" db="EMBL/GenBank/DDBJ databases">
        <title>Caerostris darwini draft genome.</title>
        <authorList>
            <person name="Kono N."/>
            <person name="Arakawa K."/>
        </authorList>
    </citation>
    <scope>NUCLEOTIDE SEQUENCE [LARGE SCALE GENOMIC DNA]</scope>
</reference>
<accession>A0AAV4W3I9</accession>
<name>A0AAV4W3I9_9ARAC</name>
<dbReference type="EMBL" id="BPLQ01013940">
    <property type="protein sequence ID" value="GIY76020.1"/>
    <property type="molecule type" value="Genomic_DNA"/>
</dbReference>
<evidence type="ECO:0000313" key="1">
    <source>
        <dbReference type="EMBL" id="GIY76020.1"/>
    </source>
</evidence>
<keyword evidence="2" id="KW-1185">Reference proteome</keyword>
<dbReference type="AlphaFoldDB" id="A0AAV4W3I9"/>
<protein>
    <submittedName>
        <fullName evidence="1">Uncharacterized protein</fullName>
    </submittedName>
</protein>
<dbReference type="Proteomes" id="UP001054837">
    <property type="component" value="Unassembled WGS sequence"/>
</dbReference>
<comment type="caution">
    <text evidence="1">The sequence shown here is derived from an EMBL/GenBank/DDBJ whole genome shotgun (WGS) entry which is preliminary data.</text>
</comment>